<keyword evidence="5" id="KW-0963">Cytoplasm</keyword>
<dbReference type="PROSITE" id="PS00108">
    <property type="entry name" value="PROTEIN_KINASE_ST"/>
    <property type="match status" value="1"/>
</dbReference>
<keyword evidence="18" id="KW-0966">Cell projection</keyword>
<proteinExistence type="inferred from homology"/>
<keyword evidence="16 22" id="KW-0009">Actin-binding</keyword>
<dbReference type="PROSITE" id="PS00107">
    <property type="entry name" value="PROTEIN_KINASE_ATP"/>
    <property type="match status" value="1"/>
</dbReference>
<dbReference type="CDD" id="cd06639">
    <property type="entry name" value="STKc_myosinIIIB_N"/>
    <property type="match status" value="1"/>
</dbReference>
<dbReference type="InterPro" id="IPR011009">
    <property type="entry name" value="Kinase-like_dom_sf"/>
</dbReference>
<dbReference type="Pfam" id="PF00063">
    <property type="entry name" value="Myosin_head"/>
    <property type="match status" value="2"/>
</dbReference>
<dbReference type="PROSITE" id="PS51456">
    <property type="entry name" value="MYOSIN_MOTOR"/>
    <property type="match status" value="1"/>
</dbReference>
<evidence type="ECO:0000256" key="13">
    <source>
        <dbReference type="ARBA" id="ARBA00022840"/>
    </source>
</evidence>
<feature type="domain" description="Protein kinase" evidence="24">
    <location>
        <begin position="14"/>
        <end position="280"/>
    </location>
</feature>
<evidence type="ECO:0000256" key="10">
    <source>
        <dbReference type="ARBA" id="ARBA00022740"/>
    </source>
</evidence>
<dbReference type="PRINTS" id="PR00193">
    <property type="entry name" value="MYOSINHEAVY"/>
</dbReference>
<evidence type="ECO:0000256" key="22">
    <source>
        <dbReference type="PROSITE-ProRule" id="PRU00782"/>
    </source>
</evidence>
<dbReference type="GO" id="GO:0003779">
    <property type="term" value="F:actin binding"/>
    <property type="evidence" value="ECO:0007669"/>
    <property type="project" value="UniProtKB-KW"/>
</dbReference>
<dbReference type="GO" id="GO:0005737">
    <property type="term" value="C:cytoplasm"/>
    <property type="evidence" value="ECO:0007669"/>
    <property type="project" value="UniProtKB-ARBA"/>
</dbReference>
<keyword evidence="17" id="KW-0206">Cytoskeleton</keyword>
<evidence type="ECO:0000259" key="24">
    <source>
        <dbReference type="PROSITE" id="PS50011"/>
    </source>
</evidence>
<comment type="catalytic activity">
    <reaction evidence="20">
        <text>L-seryl-[protein] + ATP = O-phospho-L-seryl-[protein] + ADP + H(+)</text>
        <dbReference type="Rhea" id="RHEA:17989"/>
        <dbReference type="Rhea" id="RHEA-COMP:9863"/>
        <dbReference type="Rhea" id="RHEA-COMP:11604"/>
        <dbReference type="ChEBI" id="CHEBI:15378"/>
        <dbReference type="ChEBI" id="CHEBI:29999"/>
        <dbReference type="ChEBI" id="CHEBI:30616"/>
        <dbReference type="ChEBI" id="CHEBI:83421"/>
        <dbReference type="ChEBI" id="CHEBI:456216"/>
        <dbReference type="EC" id="2.7.11.1"/>
    </reaction>
</comment>
<evidence type="ECO:0000256" key="23">
    <source>
        <dbReference type="PROSITE-ProRule" id="PRU10141"/>
    </source>
</evidence>
<evidence type="ECO:0000256" key="16">
    <source>
        <dbReference type="ARBA" id="ARBA00023203"/>
    </source>
</evidence>
<evidence type="ECO:0000256" key="21">
    <source>
        <dbReference type="ARBA" id="ARBA00061128"/>
    </source>
</evidence>
<keyword evidence="8" id="KW-0808">Transferase</keyword>
<dbReference type="EC" id="2.7.11.1" evidence="4"/>
<evidence type="ECO:0000256" key="5">
    <source>
        <dbReference type="ARBA" id="ARBA00022490"/>
    </source>
</evidence>
<dbReference type="InterPro" id="IPR008271">
    <property type="entry name" value="Ser/Thr_kinase_AS"/>
</dbReference>
<evidence type="ECO:0000256" key="11">
    <source>
        <dbReference type="ARBA" id="ARBA00022741"/>
    </source>
</evidence>
<evidence type="ECO:0000313" key="26">
    <source>
        <dbReference type="Ensembl" id="ENSCPRP00005021996.1"/>
    </source>
</evidence>
<organism evidence="26 27">
    <name type="scientific">Crocodylus porosus</name>
    <name type="common">Saltwater crocodile</name>
    <name type="synonym">Estuarine crocodile</name>
    <dbReference type="NCBI Taxonomy" id="8502"/>
    <lineage>
        <taxon>Eukaryota</taxon>
        <taxon>Metazoa</taxon>
        <taxon>Chordata</taxon>
        <taxon>Craniata</taxon>
        <taxon>Vertebrata</taxon>
        <taxon>Euteleostomi</taxon>
        <taxon>Archelosauria</taxon>
        <taxon>Archosauria</taxon>
        <taxon>Crocodylia</taxon>
        <taxon>Longirostres</taxon>
        <taxon>Crocodylidae</taxon>
        <taxon>Crocodylus</taxon>
    </lineage>
</organism>
<evidence type="ECO:0000256" key="18">
    <source>
        <dbReference type="ARBA" id="ARBA00023273"/>
    </source>
</evidence>
<evidence type="ECO:0000313" key="27">
    <source>
        <dbReference type="Proteomes" id="UP000594220"/>
    </source>
</evidence>
<comment type="similarity">
    <text evidence="21">In the N-terminal section; belongs to the protein kinase superfamily. STE Ser/Thr protein kinase family.</text>
</comment>
<dbReference type="FunFam" id="1.10.510.10:FF:000247">
    <property type="entry name" value="Myosin IIIA"/>
    <property type="match status" value="1"/>
</dbReference>
<dbReference type="Ensembl" id="ENSCPRT00005025711.1">
    <property type="protein sequence ID" value="ENSCPRP00005021996.1"/>
    <property type="gene ID" value="ENSCPRG00005015310.1"/>
</dbReference>
<dbReference type="GO" id="GO:0030832">
    <property type="term" value="P:regulation of actin filament length"/>
    <property type="evidence" value="ECO:0007669"/>
    <property type="project" value="TreeGrafter"/>
</dbReference>
<dbReference type="GO" id="GO:0032426">
    <property type="term" value="C:stereocilium tip"/>
    <property type="evidence" value="ECO:0007669"/>
    <property type="project" value="TreeGrafter"/>
</dbReference>
<evidence type="ECO:0000256" key="8">
    <source>
        <dbReference type="ARBA" id="ARBA00022679"/>
    </source>
</evidence>
<dbReference type="PANTHER" id="PTHR46256">
    <property type="entry name" value="AGAP011099-PA"/>
    <property type="match status" value="1"/>
</dbReference>
<comment type="subcellular location">
    <subcellularLocation>
        <location evidence="2">Cell projection</location>
        <location evidence="2">Stereocilium</location>
    </subcellularLocation>
    <subcellularLocation>
        <location evidence="1">Cytoplasm</location>
        <location evidence="1">Cytoskeleton</location>
    </subcellularLocation>
</comment>
<dbReference type="Gene3D" id="3.40.850.10">
    <property type="entry name" value="Kinesin motor domain"/>
    <property type="match status" value="1"/>
</dbReference>
<comment type="catalytic activity">
    <reaction evidence="19">
        <text>L-threonyl-[protein] + ATP = O-phospho-L-threonyl-[protein] + ADP + H(+)</text>
        <dbReference type="Rhea" id="RHEA:46608"/>
        <dbReference type="Rhea" id="RHEA-COMP:11060"/>
        <dbReference type="Rhea" id="RHEA-COMP:11605"/>
        <dbReference type="ChEBI" id="CHEBI:15378"/>
        <dbReference type="ChEBI" id="CHEBI:30013"/>
        <dbReference type="ChEBI" id="CHEBI:30616"/>
        <dbReference type="ChEBI" id="CHEBI:61977"/>
        <dbReference type="ChEBI" id="CHEBI:456216"/>
        <dbReference type="EC" id="2.7.11.1"/>
    </reaction>
</comment>
<dbReference type="CDD" id="cd01379">
    <property type="entry name" value="MYSc_Myo3"/>
    <property type="match status" value="1"/>
</dbReference>
<evidence type="ECO:0000256" key="3">
    <source>
        <dbReference type="ARBA" id="ARBA00006998"/>
    </source>
</evidence>
<keyword evidence="15 22" id="KW-0505">Motor protein</keyword>
<dbReference type="Pfam" id="PF00069">
    <property type="entry name" value="Pkinase"/>
    <property type="match status" value="1"/>
</dbReference>
<feature type="domain" description="Myosin motor" evidence="25">
    <location>
        <begin position="306"/>
        <end position="960"/>
    </location>
</feature>
<evidence type="ECO:0000256" key="1">
    <source>
        <dbReference type="ARBA" id="ARBA00004245"/>
    </source>
</evidence>
<keyword evidence="7" id="KW-0716">Sensory transduction</keyword>
<keyword evidence="10" id="KW-1009">Hearing</keyword>
<keyword evidence="14 22" id="KW-0518">Myosin</keyword>
<keyword evidence="13 22" id="KW-0067">ATP-binding</keyword>
<dbReference type="Proteomes" id="UP000594220">
    <property type="component" value="Unplaced"/>
</dbReference>
<dbReference type="PROSITE" id="PS50011">
    <property type="entry name" value="PROTEIN_KINASE_DOM"/>
    <property type="match status" value="1"/>
</dbReference>
<dbReference type="GO" id="GO:0005524">
    <property type="term" value="F:ATP binding"/>
    <property type="evidence" value="ECO:0007669"/>
    <property type="project" value="UniProtKB-UniRule"/>
</dbReference>
<evidence type="ECO:0000256" key="17">
    <source>
        <dbReference type="ARBA" id="ARBA00023212"/>
    </source>
</evidence>
<dbReference type="SMART" id="SM00220">
    <property type="entry name" value="S_TKc"/>
    <property type="match status" value="1"/>
</dbReference>
<evidence type="ECO:0000256" key="20">
    <source>
        <dbReference type="ARBA" id="ARBA00048679"/>
    </source>
</evidence>
<dbReference type="InterPro" id="IPR036961">
    <property type="entry name" value="Kinesin_motor_dom_sf"/>
</dbReference>
<dbReference type="FunFam" id="1.20.58.530:FF:000010">
    <property type="entry name" value="Myosin IIIA"/>
    <property type="match status" value="1"/>
</dbReference>
<evidence type="ECO:0000256" key="19">
    <source>
        <dbReference type="ARBA" id="ARBA00047899"/>
    </source>
</evidence>
<keyword evidence="12" id="KW-0418">Kinase</keyword>
<dbReference type="InterPro" id="IPR017441">
    <property type="entry name" value="Protein_kinase_ATP_BS"/>
</dbReference>
<comment type="caution">
    <text evidence="22">Lacks conserved residue(s) required for the propagation of feature annotation.</text>
</comment>
<keyword evidence="6" id="KW-0723">Serine/threonine-protein kinase</keyword>
<reference evidence="26" key="1">
    <citation type="submission" date="2025-08" db="UniProtKB">
        <authorList>
            <consortium name="Ensembl"/>
        </authorList>
    </citation>
    <scope>IDENTIFICATION</scope>
</reference>
<dbReference type="GO" id="GO:0004674">
    <property type="term" value="F:protein serine/threonine kinase activity"/>
    <property type="evidence" value="ECO:0007669"/>
    <property type="project" value="UniProtKB-KW"/>
</dbReference>
<keyword evidence="11 22" id="KW-0547">Nucleotide-binding</keyword>
<dbReference type="Gene3D" id="1.10.10.820">
    <property type="match status" value="1"/>
</dbReference>
<evidence type="ECO:0000256" key="15">
    <source>
        <dbReference type="ARBA" id="ARBA00023175"/>
    </source>
</evidence>
<dbReference type="FunFam" id="1.20.5.4820:FF:000005">
    <property type="entry name" value="Myosin IIIB"/>
    <property type="match status" value="1"/>
</dbReference>
<dbReference type="GO" id="GO:0051491">
    <property type="term" value="P:positive regulation of filopodium assembly"/>
    <property type="evidence" value="ECO:0007669"/>
    <property type="project" value="TreeGrafter"/>
</dbReference>
<dbReference type="GO" id="GO:0000146">
    <property type="term" value="F:microfilament motor activity"/>
    <property type="evidence" value="ECO:0007669"/>
    <property type="project" value="UniProtKB-ARBA"/>
</dbReference>
<evidence type="ECO:0000256" key="12">
    <source>
        <dbReference type="ARBA" id="ARBA00022777"/>
    </source>
</evidence>
<protein>
    <recommendedName>
        <fullName evidence="4">non-specific serine/threonine protein kinase</fullName>
        <ecNumber evidence="4">2.7.11.1</ecNumber>
    </recommendedName>
</protein>
<comment type="similarity">
    <text evidence="3">In the C-terminal section; belongs to the TRAFAC class myosin-kinesin ATPase superfamily. Myosin family.</text>
</comment>
<dbReference type="InterPro" id="IPR052409">
    <property type="entry name" value="Myosin-III_kinase_activity"/>
</dbReference>
<name>A0A7M4FBP7_CROPO</name>
<feature type="binding site" evidence="23">
    <location>
        <position position="43"/>
    </location>
    <ligand>
        <name>ATP</name>
        <dbReference type="ChEBI" id="CHEBI:30616"/>
    </ligand>
</feature>
<evidence type="ECO:0000259" key="25">
    <source>
        <dbReference type="PROSITE" id="PS51456"/>
    </source>
</evidence>
<dbReference type="SUPFAM" id="SSF52540">
    <property type="entry name" value="P-loop containing nucleoside triphosphate hydrolases"/>
    <property type="match status" value="1"/>
</dbReference>
<dbReference type="FunFam" id="1.10.10.820:FF:000006">
    <property type="entry name" value="Myosin IIIA"/>
    <property type="match status" value="1"/>
</dbReference>
<keyword evidence="9" id="KW-0677">Repeat</keyword>
<accession>A0A7M4FBP7</accession>
<evidence type="ECO:0000256" key="14">
    <source>
        <dbReference type="ARBA" id="ARBA00023123"/>
    </source>
</evidence>
<evidence type="ECO:0000256" key="7">
    <source>
        <dbReference type="ARBA" id="ARBA00022606"/>
    </source>
</evidence>
<evidence type="ECO:0000256" key="4">
    <source>
        <dbReference type="ARBA" id="ARBA00012513"/>
    </source>
</evidence>
<reference evidence="26" key="2">
    <citation type="submission" date="2025-09" db="UniProtKB">
        <authorList>
            <consortium name="Ensembl"/>
        </authorList>
    </citation>
    <scope>IDENTIFICATION</scope>
</reference>
<comment type="similarity">
    <text evidence="22">Belongs to the TRAFAC class myosin-kinesin ATPase superfamily. Myosin family.</text>
</comment>
<feature type="binding site" evidence="22">
    <location>
        <begin position="399"/>
        <end position="406"/>
    </location>
    <ligand>
        <name>ATP</name>
        <dbReference type="ChEBI" id="CHEBI:30616"/>
    </ligand>
</feature>
<dbReference type="GO" id="GO:0007605">
    <property type="term" value="P:sensory perception of sound"/>
    <property type="evidence" value="ECO:0007669"/>
    <property type="project" value="UniProtKB-KW"/>
</dbReference>
<dbReference type="GO" id="GO:0016459">
    <property type="term" value="C:myosin complex"/>
    <property type="evidence" value="ECO:0007669"/>
    <property type="project" value="UniProtKB-KW"/>
</dbReference>
<dbReference type="Gene3D" id="1.20.120.720">
    <property type="entry name" value="Myosin VI head, motor domain, U50 subdomain"/>
    <property type="match status" value="1"/>
</dbReference>
<sequence length="1098" mass="125291">MIGLESLADPSDTWEIIETIGKGTYGKVYKVANKKDGSLAAVKILDPISDVDEEIEAEYNILQFLPNHPNVVKFYGMFYKVDQYVGGQLWLVLELCNGGSVTDLVKGLVKCGQQLDEAIISYILYGALLGLQHLHNNRIIHRDVKGNNILLTTEGGVKLVDFGVSAQLTSTRLRRNTSVGTPFWMAPEVIACEQQYDYSYDARCDVWSLGITAIELGDGEPPLFDMHPVKTLFKIPRNPPPTLLHPDKWCRGFNHFISQCLIKDFENRPSVTHLLEHPFIKQAHGKDMSLQKQLADLIQAQQQLGSITKTRYCAIHCSVVTIIHQLQKRYADLQIYTYVGDILIALNPFQNLNIYSPQFSKLYHGVKRSSNPPHIFASADAAYQGMVTFSKDQCIIISGESGAGKTESAHLIVQHLTFLGKANNRALREKILQVNPLVEAFGNACTAINDNSSRFGKYLEMMFTPTGAVMGAKISEYLLEKSRVIKQAVGEKNFHIFYYIYAGLFHQKKLSEYRLPEKKPPRYIDNETGRVMQDIITKDSYRQQFEAIQHCFRIIGFTDEEVHSVYRILAGILNTGNIEFAAISSQHQTDKSEVPNPEALDNAAALLSIGSEELQEALTSHCVVTRGETIVRTNTVDKAADVRDAMSKALYGRLFSWIVNRINTLLQPDKNICGMNVGILDIFGFENFTRNSFEQLCINIANEQIQFYFNQHIFALEQMEYQNEGIDATTVVYEDNRPLLDMFLQKPMGLLSLLDEESRFPQATDLTLVDKFEDNLRYKYFWRPKGVELCFGIQHYAGKVLYDAYGFLEKNRDTLPADIVVVLRTSENKLLQQLFSSPLTKTGISLHSFATFRASSPEVYISSPFHSLKFSHERVLVQLRYTGILETVKIRQKGYSHRILFEEFVKRYYYLAFKVHETPLGSRENCIAILEKSKLDNWILGKTKVFLKYYHIEQLNLFLREVIGRVVVMQAYIKGWLGARRYKKVKEKRANSALAIQSGKCSHSLFHTLSWYCLTACRSSLYFLTVCCEIKMLYNITPKISHYWRWRTNPSYWRKKAIPCLWFSQSKYICIVGLLAKDPSVSQHLLMPLCLSFSICTV</sequence>
<gene>
    <name evidence="26" type="primary">MYO3B</name>
</gene>
<dbReference type="Gene3D" id="1.20.58.530">
    <property type="match status" value="1"/>
</dbReference>
<dbReference type="PANTHER" id="PTHR46256:SF1">
    <property type="entry name" value="MYOSIN-IIIB"/>
    <property type="match status" value="1"/>
</dbReference>
<dbReference type="InterPro" id="IPR001609">
    <property type="entry name" value="Myosin_head_motor_dom-like"/>
</dbReference>
<evidence type="ECO:0000256" key="6">
    <source>
        <dbReference type="ARBA" id="ARBA00022527"/>
    </source>
</evidence>
<dbReference type="GO" id="GO:0032433">
    <property type="term" value="C:filopodium tip"/>
    <property type="evidence" value="ECO:0007669"/>
    <property type="project" value="TreeGrafter"/>
</dbReference>
<dbReference type="SUPFAM" id="SSF56112">
    <property type="entry name" value="Protein kinase-like (PK-like)"/>
    <property type="match status" value="1"/>
</dbReference>
<dbReference type="Gene3D" id="1.20.5.4820">
    <property type="match status" value="1"/>
</dbReference>
<dbReference type="GeneTree" id="ENSGT00940000159309"/>
<dbReference type="InterPro" id="IPR027417">
    <property type="entry name" value="P-loop_NTPase"/>
</dbReference>
<dbReference type="SMART" id="SM00242">
    <property type="entry name" value="MYSc"/>
    <property type="match status" value="1"/>
</dbReference>
<dbReference type="InterPro" id="IPR000719">
    <property type="entry name" value="Prot_kinase_dom"/>
</dbReference>
<dbReference type="PROSITE" id="PS50096">
    <property type="entry name" value="IQ"/>
    <property type="match status" value="1"/>
</dbReference>
<dbReference type="GO" id="GO:0001917">
    <property type="term" value="C:photoreceptor inner segment"/>
    <property type="evidence" value="ECO:0007669"/>
    <property type="project" value="TreeGrafter"/>
</dbReference>
<keyword evidence="27" id="KW-1185">Reference proteome</keyword>
<dbReference type="Gene3D" id="1.10.510.10">
    <property type="entry name" value="Transferase(Phosphotransferase) domain 1"/>
    <property type="match status" value="1"/>
</dbReference>
<evidence type="ECO:0000256" key="2">
    <source>
        <dbReference type="ARBA" id="ARBA00004645"/>
    </source>
</evidence>
<evidence type="ECO:0000256" key="9">
    <source>
        <dbReference type="ARBA" id="ARBA00022737"/>
    </source>
</evidence>
<dbReference type="InterPro" id="IPR036083">
    <property type="entry name" value="MYSc_Myo3"/>
</dbReference>
<dbReference type="AlphaFoldDB" id="A0A7M4FBP7"/>